<dbReference type="Proteomes" id="UP000504617">
    <property type="component" value="Unplaced"/>
</dbReference>
<dbReference type="InterPro" id="IPR013783">
    <property type="entry name" value="Ig-like_fold"/>
</dbReference>
<protein>
    <submittedName>
        <fullName evidence="8">Uncharacterized protein LOC106546999</fullName>
    </submittedName>
</protein>
<dbReference type="PANTHER" id="PTHR12080">
    <property type="entry name" value="SIGNALING LYMPHOCYTIC ACTIVATION MOLECULE"/>
    <property type="match status" value="1"/>
</dbReference>
<feature type="chain" id="PRO_5026792989" evidence="5">
    <location>
        <begin position="21"/>
        <end position="419"/>
    </location>
</feature>
<evidence type="ECO:0000256" key="4">
    <source>
        <dbReference type="ARBA" id="ARBA00023180"/>
    </source>
</evidence>
<dbReference type="InterPro" id="IPR003599">
    <property type="entry name" value="Ig_sub"/>
</dbReference>
<dbReference type="GO" id="GO:0016020">
    <property type="term" value="C:membrane"/>
    <property type="evidence" value="ECO:0007669"/>
    <property type="project" value="UniProtKB-SubCell"/>
</dbReference>
<evidence type="ECO:0000256" key="2">
    <source>
        <dbReference type="ARBA" id="ARBA00022729"/>
    </source>
</evidence>
<comment type="subcellular location">
    <subcellularLocation>
        <location evidence="1">Membrane</location>
    </subcellularLocation>
</comment>
<dbReference type="SUPFAM" id="SSF48726">
    <property type="entry name" value="Immunoglobulin"/>
    <property type="match status" value="2"/>
</dbReference>
<accession>A0A6I9Y9Y6</accession>
<dbReference type="GeneID" id="106546999"/>
<evidence type="ECO:0000256" key="1">
    <source>
        <dbReference type="ARBA" id="ARBA00004370"/>
    </source>
</evidence>
<evidence type="ECO:0000259" key="6">
    <source>
        <dbReference type="SMART" id="SM00409"/>
    </source>
</evidence>
<feature type="domain" description="Immunoglobulin" evidence="6">
    <location>
        <begin position="68"/>
        <end position="170"/>
    </location>
</feature>
<dbReference type="RefSeq" id="XP_013919490.1">
    <property type="nucleotide sequence ID" value="XM_014064015.1"/>
</dbReference>
<sequence>MGRLLLLGCLGLILRMKSRKEHVKEDEEGQGRWQQEGIFSGTQPWISSPAPGRKHMPDVPRIRRAYGAEELYRYEGSFAIFKVKTNLSFDSISLSKIVGNKSENIAVVAFRKPCDLLVPLPVYETRVTVSEDCRALILHSLEKGDAGRYTAETISQNKTVTEESFDLRVSRVTKRVSLRGIVGESVTFQVKTNLSFVSISWNKIDVSKPEIISVVTFGKPCGLQVPLPALETRMKVSKDCRALQLSHLEQDDRGFYYAEIALPTEEVEYQPFELEVERYLQNSEMRVTCSSDGAGNGTWQLNCSTGDWKDRVEFSWESPIYRPYRSPDDAVIKVTSQDLNVSVTCRAENLISKASKTVFLKDVCSGQTKNLSGLPLWALLCLSLGGSLLLSGCMELIPMEKSRKDGGGGRRAQPHPGDD</sequence>
<feature type="domain" description="Immunoglobulin" evidence="6">
    <location>
        <begin position="175"/>
        <end position="277"/>
    </location>
</feature>
<evidence type="ECO:0000256" key="5">
    <source>
        <dbReference type="SAM" id="SignalP"/>
    </source>
</evidence>
<reference evidence="8" key="1">
    <citation type="submission" date="2025-08" db="UniProtKB">
        <authorList>
            <consortium name="RefSeq"/>
        </authorList>
    </citation>
    <scope>IDENTIFICATION</scope>
</reference>
<organism evidence="7 8">
    <name type="scientific">Thamnophis sirtalis</name>
    <dbReference type="NCBI Taxonomy" id="35019"/>
    <lineage>
        <taxon>Eukaryota</taxon>
        <taxon>Metazoa</taxon>
        <taxon>Chordata</taxon>
        <taxon>Craniata</taxon>
        <taxon>Vertebrata</taxon>
        <taxon>Euteleostomi</taxon>
        <taxon>Lepidosauria</taxon>
        <taxon>Squamata</taxon>
        <taxon>Bifurcata</taxon>
        <taxon>Unidentata</taxon>
        <taxon>Episquamata</taxon>
        <taxon>Toxicofera</taxon>
        <taxon>Serpentes</taxon>
        <taxon>Colubroidea</taxon>
        <taxon>Colubridae</taxon>
        <taxon>Natricinae</taxon>
        <taxon>Thamnophis</taxon>
    </lineage>
</organism>
<dbReference type="AlphaFoldDB" id="A0A6I9Y9Y6"/>
<dbReference type="InterPro" id="IPR036179">
    <property type="entry name" value="Ig-like_dom_sf"/>
</dbReference>
<dbReference type="KEGG" id="tsr:106546999"/>
<feature type="signal peptide" evidence="5">
    <location>
        <begin position="1"/>
        <end position="20"/>
    </location>
</feature>
<dbReference type="Gene3D" id="2.60.40.10">
    <property type="entry name" value="Immunoglobulins"/>
    <property type="match status" value="3"/>
</dbReference>
<dbReference type="InterPro" id="IPR015631">
    <property type="entry name" value="CD2/SLAM_rcpt"/>
</dbReference>
<dbReference type="PANTHER" id="PTHR12080:SF48">
    <property type="entry name" value="IMMUNOGLOBULIN SUBTYPE DOMAIN-CONTAINING PROTEIN"/>
    <property type="match status" value="1"/>
</dbReference>
<gene>
    <name evidence="8" type="primary">LOC106546999</name>
</gene>
<keyword evidence="3" id="KW-0472">Membrane</keyword>
<proteinExistence type="predicted"/>
<evidence type="ECO:0000256" key="3">
    <source>
        <dbReference type="ARBA" id="ARBA00023136"/>
    </source>
</evidence>
<name>A0A6I9Y9Y6_9SAUR</name>
<keyword evidence="2 5" id="KW-0732">Signal</keyword>
<dbReference type="OrthoDB" id="8741746at2759"/>
<keyword evidence="7" id="KW-1185">Reference proteome</keyword>
<keyword evidence="4" id="KW-0325">Glycoprotein</keyword>
<dbReference type="SMART" id="SM00409">
    <property type="entry name" value="IG"/>
    <property type="match status" value="2"/>
</dbReference>
<evidence type="ECO:0000313" key="8">
    <source>
        <dbReference type="RefSeq" id="XP_013919490.1"/>
    </source>
</evidence>
<evidence type="ECO:0000313" key="7">
    <source>
        <dbReference type="Proteomes" id="UP000504617"/>
    </source>
</evidence>